<comment type="caution">
    <text evidence="1">The sequence shown here is derived from an EMBL/GenBank/DDBJ whole genome shotgun (WGS) entry which is preliminary data.</text>
</comment>
<reference evidence="1 2" key="1">
    <citation type="journal article" date="2013" name="ISME J.">
        <title>A metabolic model for members of the genus Tetrasphaera involved in enhanced biological phosphorus removal.</title>
        <authorList>
            <person name="Kristiansen R."/>
            <person name="Nguyen H.T.T."/>
            <person name="Saunders A.M."/>
            <person name="Nielsen J.L."/>
            <person name="Wimmer R."/>
            <person name="Le V.Q."/>
            <person name="McIlroy S.J."/>
            <person name="Petrovski S."/>
            <person name="Seviour R.J."/>
            <person name="Calteau A."/>
            <person name="Nielsen K.L."/>
            <person name="Nielsen P.H."/>
        </authorList>
    </citation>
    <scope>NUCLEOTIDE SEQUENCE [LARGE SCALE GENOMIC DNA]</scope>
    <source>
        <strain evidence="1 2">Ben110</strain>
    </source>
</reference>
<organism evidence="1 2">
    <name type="scientific">Nostocoides australiense Ben110</name>
    <dbReference type="NCBI Taxonomy" id="1193182"/>
    <lineage>
        <taxon>Bacteria</taxon>
        <taxon>Bacillati</taxon>
        <taxon>Actinomycetota</taxon>
        <taxon>Actinomycetes</taxon>
        <taxon>Micrococcales</taxon>
        <taxon>Intrasporangiaceae</taxon>
        <taxon>Nostocoides</taxon>
    </lineage>
</organism>
<dbReference type="AlphaFoldDB" id="W6JT03"/>
<evidence type="ECO:0000313" key="2">
    <source>
        <dbReference type="Proteomes" id="UP000035763"/>
    </source>
</evidence>
<proteinExistence type="predicted"/>
<sequence>MAVDPGGGCLCLWQAPADLHRLVLAAEPDNLDYRADSGPVRIVSLTR</sequence>
<protein>
    <submittedName>
        <fullName evidence="1">Uncharacterized protein</fullName>
    </submittedName>
</protein>
<evidence type="ECO:0000313" key="1">
    <source>
        <dbReference type="EMBL" id="CCH72368.1"/>
    </source>
</evidence>
<keyword evidence="2" id="KW-1185">Reference proteome</keyword>
<accession>W6JT03</accession>
<dbReference type="EMBL" id="CAJA01000069">
    <property type="protein sequence ID" value="CCH72368.1"/>
    <property type="molecule type" value="Genomic_DNA"/>
</dbReference>
<gene>
    <name evidence="1" type="ORF">BN11_1600003</name>
</gene>
<name>W6JT03_9MICO</name>
<dbReference type="Proteomes" id="UP000035763">
    <property type="component" value="Unassembled WGS sequence"/>
</dbReference>